<reference evidence="1" key="1">
    <citation type="submission" date="2023-07" db="EMBL/GenBank/DDBJ databases">
        <authorList>
            <consortium name="AG Swart"/>
            <person name="Singh M."/>
            <person name="Singh A."/>
            <person name="Seah K."/>
            <person name="Emmerich C."/>
        </authorList>
    </citation>
    <scope>NUCLEOTIDE SEQUENCE</scope>
    <source>
        <strain evidence="1">DP1</strain>
    </source>
</reference>
<gene>
    <name evidence="1" type="ORF">ECRASSUSDP1_LOCUS29151</name>
</gene>
<proteinExistence type="predicted"/>
<organism evidence="1 2">
    <name type="scientific">Euplotes crassus</name>
    <dbReference type="NCBI Taxonomy" id="5936"/>
    <lineage>
        <taxon>Eukaryota</taxon>
        <taxon>Sar</taxon>
        <taxon>Alveolata</taxon>
        <taxon>Ciliophora</taxon>
        <taxon>Intramacronucleata</taxon>
        <taxon>Spirotrichea</taxon>
        <taxon>Hypotrichia</taxon>
        <taxon>Euplotida</taxon>
        <taxon>Euplotidae</taxon>
        <taxon>Moneuplotes</taxon>
    </lineage>
</organism>
<evidence type="ECO:0000313" key="2">
    <source>
        <dbReference type="Proteomes" id="UP001295684"/>
    </source>
</evidence>
<sequence length="102" mass="11884">MSILEFCKFENLKRFGGLKGQICREEVLAQSRNECEVSSFLWLHKGFIFSSLFSMKLLNRANAVLDHLQGKIQQDITVNTGVKEKDLGIKIRKRRYMVINNY</sequence>
<comment type="caution">
    <text evidence="1">The sequence shown here is derived from an EMBL/GenBank/DDBJ whole genome shotgun (WGS) entry which is preliminary data.</text>
</comment>
<protein>
    <submittedName>
        <fullName evidence="1">Uncharacterized protein</fullName>
    </submittedName>
</protein>
<name>A0AAD2DCC5_EUPCR</name>
<accession>A0AAD2DCC5</accession>
<dbReference type="EMBL" id="CAMPGE010030022">
    <property type="protein sequence ID" value="CAI2387518.1"/>
    <property type="molecule type" value="Genomic_DNA"/>
</dbReference>
<dbReference type="AlphaFoldDB" id="A0AAD2DCC5"/>
<dbReference type="Proteomes" id="UP001295684">
    <property type="component" value="Unassembled WGS sequence"/>
</dbReference>
<evidence type="ECO:0000313" key="1">
    <source>
        <dbReference type="EMBL" id="CAI2387518.1"/>
    </source>
</evidence>
<keyword evidence="2" id="KW-1185">Reference proteome</keyword>